<reference evidence="5" key="1">
    <citation type="submission" date="2022-03" db="EMBL/GenBank/DDBJ databases">
        <title>Identification of a novel bacterium isolated from mangrove sediments.</title>
        <authorList>
            <person name="Pan X."/>
        </authorList>
    </citation>
    <scope>NUCLEOTIDE SEQUENCE</scope>
    <source>
        <strain evidence="5">B2580</strain>
    </source>
</reference>
<dbReference type="EMBL" id="JALHLE010000033">
    <property type="protein sequence ID" value="MCJ2180432.1"/>
    <property type="molecule type" value="Genomic_DNA"/>
</dbReference>
<dbReference type="RefSeq" id="WP_243995852.1">
    <property type="nucleotide sequence ID" value="NZ_JALHLE010000033.1"/>
</dbReference>
<dbReference type="Pfam" id="PF00150">
    <property type="entry name" value="Cellulase"/>
    <property type="match status" value="1"/>
</dbReference>
<keyword evidence="6" id="KW-1185">Reference proteome</keyword>
<evidence type="ECO:0000313" key="6">
    <source>
        <dbReference type="Proteomes" id="UP001162880"/>
    </source>
</evidence>
<evidence type="ECO:0000256" key="2">
    <source>
        <dbReference type="ARBA" id="ARBA00023295"/>
    </source>
</evidence>
<feature type="domain" description="Glycoside hydrolase family 5" evidence="4">
    <location>
        <begin position="70"/>
        <end position="306"/>
    </location>
</feature>
<evidence type="ECO:0000313" key="5">
    <source>
        <dbReference type="EMBL" id="MCJ2180432.1"/>
    </source>
</evidence>
<accession>A0ABT0B5T0</accession>
<comment type="caution">
    <text evidence="5">The sequence shown here is derived from an EMBL/GenBank/DDBJ whole genome shotgun (WGS) entry which is preliminary data.</text>
</comment>
<dbReference type="InterPro" id="IPR018087">
    <property type="entry name" value="Glyco_hydro_5_CS"/>
</dbReference>
<name>A0ABT0B5T0_9SPHN</name>
<protein>
    <submittedName>
        <fullName evidence="5">Glycoside hydrolase family 5 protein</fullName>
    </submittedName>
</protein>
<dbReference type="PROSITE" id="PS00659">
    <property type="entry name" value="GLYCOSYL_HYDROL_F5"/>
    <property type="match status" value="1"/>
</dbReference>
<comment type="similarity">
    <text evidence="3">Belongs to the glycosyl hydrolase 5 (cellulase A) family.</text>
</comment>
<evidence type="ECO:0000256" key="1">
    <source>
        <dbReference type="ARBA" id="ARBA00022801"/>
    </source>
</evidence>
<dbReference type="InterPro" id="IPR017853">
    <property type="entry name" value="GH"/>
</dbReference>
<dbReference type="PANTHER" id="PTHR34142:SF1">
    <property type="entry name" value="GLYCOSIDE HYDROLASE FAMILY 5 DOMAIN-CONTAINING PROTEIN"/>
    <property type="match status" value="1"/>
</dbReference>
<dbReference type="SUPFAM" id="SSF51445">
    <property type="entry name" value="(Trans)glycosidases"/>
    <property type="match status" value="1"/>
</dbReference>
<sequence>MFSASRRLLLCGGATAISAGLPRWARAIGSNTGQNRGDHADVLQFLGVNIAGAEFDPTGDNWHWPSLSNLTYYLNKGCSAFRIPFRWERLQPELRGSLCEATLQGLDTLVSAINANGSIAILDAHNFGRRDGVVIGGDGSPIAAADFADFWQRMGQRYKARPLVWYNLMNEPNRMPAEVNLRVQNAACQALRSSGASSKVLFSGIAFSGCHSWINSGNGKVMLGVSDPADNYAFDVHQYLDQGFSGTSSKVVPGAGSRTLGPITEWARVHGQKLFLGEFGARRSNGFLVELNALLAYMSAHRDVFIGGTYYAGGGSWRNNTMSTDPVAGVEMPQMLVLEKYLGK</sequence>
<keyword evidence="2 3" id="KW-0326">Glycosidase</keyword>
<evidence type="ECO:0000256" key="3">
    <source>
        <dbReference type="RuleBase" id="RU361153"/>
    </source>
</evidence>
<gene>
    <name evidence="5" type="ORF">MTR64_17810</name>
</gene>
<keyword evidence="1 3" id="KW-0378">Hydrolase</keyword>
<dbReference type="Proteomes" id="UP001162880">
    <property type="component" value="Unassembled WGS sequence"/>
</dbReference>
<dbReference type="Gene3D" id="3.20.20.80">
    <property type="entry name" value="Glycosidases"/>
    <property type="match status" value="1"/>
</dbReference>
<dbReference type="PANTHER" id="PTHR34142">
    <property type="entry name" value="ENDO-BETA-1,4-GLUCANASE A"/>
    <property type="match status" value="1"/>
</dbReference>
<organism evidence="5 6">
    <name type="scientific">Novosphingobium album</name>
    <name type="common">ex Hu et al. 2023</name>
    <dbReference type="NCBI Taxonomy" id="2930093"/>
    <lineage>
        <taxon>Bacteria</taxon>
        <taxon>Pseudomonadati</taxon>
        <taxon>Pseudomonadota</taxon>
        <taxon>Alphaproteobacteria</taxon>
        <taxon>Sphingomonadales</taxon>
        <taxon>Sphingomonadaceae</taxon>
        <taxon>Novosphingobium</taxon>
    </lineage>
</organism>
<proteinExistence type="inferred from homology"/>
<dbReference type="GO" id="GO:0016787">
    <property type="term" value="F:hydrolase activity"/>
    <property type="evidence" value="ECO:0007669"/>
    <property type="project" value="UniProtKB-KW"/>
</dbReference>
<dbReference type="InterPro" id="IPR001547">
    <property type="entry name" value="Glyco_hydro_5"/>
</dbReference>
<evidence type="ECO:0000259" key="4">
    <source>
        <dbReference type="Pfam" id="PF00150"/>
    </source>
</evidence>